<organism evidence="1">
    <name type="scientific">Arundo donax</name>
    <name type="common">Giant reed</name>
    <name type="synonym">Donax arundinaceus</name>
    <dbReference type="NCBI Taxonomy" id="35708"/>
    <lineage>
        <taxon>Eukaryota</taxon>
        <taxon>Viridiplantae</taxon>
        <taxon>Streptophyta</taxon>
        <taxon>Embryophyta</taxon>
        <taxon>Tracheophyta</taxon>
        <taxon>Spermatophyta</taxon>
        <taxon>Magnoliopsida</taxon>
        <taxon>Liliopsida</taxon>
        <taxon>Poales</taxon>
        <taxon>Poaceae</taxon>
        <taxon>PACMAD clade</taxon>
        <taxon>Arundinoideae</taxon>
        <taxon>Arundineae</taxon>
        <taxon>Arundo</taxon>
    </lineage>
</organism>
<dbReference type="AlphaFoldDB" id="A0A0A9IGS0"/>
<name>A0A0A9IGS0_ARUDO</name>
<dbReference type="EMBL" id="GBRH01279616">
    <property type="protein sequence ID" value="JAD18279.1"/>
    <property type="molecule type" value="Transcribed_RNA"/>
</dbReference>
<proteinExistence type="predicted"/>
<reference evidence="1" key="1">
    <citation type="submission" date="2014-09" db="EMBL/GenBank/DDBJ databases">
        <authorList>
            <person name="Magalhaes I.L.F."/>
            <person name="Oliveira U."/>
            <person name="Santos F.R."/>
            <person name="Vidigal T.H.D.A."/>
            <person name="Brescovit A.D."/>
            <person name="Santos A.J."/>
        </authorList>
    </citation>
    <scope>NUCLEOTIDE SEQUENCE</scope>
    <source>
        <tissue evidence="1">Shoot tissue taken approximately 20 cm above the soil surface</tissue>
    </source>
</reference>
<protein>
    <submittedName>
        <fullName evidence="1">Uncharacterized protein</fullName>
    </submittedName>
</protein>
<sequence length="41" mass="4624">MPASHAARLLAVQEHLSLIRRQRTMKPEMGALPLSSNQQKK</sequence>
<accession>A0A0A9IGS0</accession>
<reference evidence="1" key="2">
    <citation type="journal article" date="2015" name="Data Brief">
        <title>Shoot transcriptome of the giant reed, Arundo donax.</title>
        <authorList>
            <person name="Barrero R.A."/>
            <person name="Guerrero F.D."/>
            <person name="Moolhuijzen P."/>
            <person name="Goolsby J.A."/>
            <person name="Tidwell J."/>
            <person name="Bellgard S.E."/>
            <person name="Bellgard M.I."/>
        </authorList>
    </citation>
    <scope>NUCLEOTIDE SEQUENCE</scope>
    <source>
        <tissue evidence="1">Shoot tissue taken approximately 20 cm above the soil surface</tissue>
    </source>
</reference>
<evidence type="ECO:0000313" key="1">
    <source>
        <dbReference type="EMBL" id="JAD18279.1"/>
    </source>
</evidence>